<accession>A0A395HWJ4</accession>
<gene>
    <name evidence="2" type="ORF">BO97DRAFT_477947</name>
</gene>
<name>A0A395HWJ4_ASPHC</name>
<evidence type="ECO:0000256" key="1">
    <source>
        <dbReference type="SAM" id="MobiDB-lite"/>
    </source>
</evidence>
<dbReference type="AlphaFoldDB" id="A0A395HWJ4"/>
<protein>
    <submittedName>
        <fullName evidence="2">Uncharacterized protein</fullName>
    </submittedName>
</protein>
<feature type="region of interest" description="Disordered" evidence="1">
    <location>
        <begin position="243"/>
        <end position="342"/>
    </location>
</feature>
<reference evidence="2 3" key="1">
    <citation type="submission" date="2018-02" db="EMBL/GenBank/DDBJ databases">
        <title>The genomes of Aspergillus section Nigri reveals drivers in fungal speciation.</title>
        <authorList>
            <consortium name="DOE Joint Genome Institute"/>
            <person name="Vesth T.C."/>
            <person name="Nybo J."/>
            <person name="Theobald S."/>
            <person name="Brandl J."/>
            <person name="Frisvad J.C."/>
            <person name="Nielsen K.F."/>
            <person name="Lyhne E.K."/>
            <person name="Kogle M.E."/>
            <person name="Kuo A."/>
            <person name="Riley R."/>
            <person name="Clum A."/>
            <person name="Nolan M."/>
            <person name="Lipzen A."/>
            <person name="Salamov A."/>
            <person name="Henrissat B."/>
            <person name="Wiebenga A."/>
            <person name="De vries R.P."/>
            <person name="Grigoriev I.V."/>
            <person name="Mortensen U.H."/>
            <person name="Andersen M.R."/>
            <person name="Baker S.E."/>
        </authorList>
    </citation>
    <scope>NUCLEOTIDE SEQUENCE [LARGE SCALE GENOMIC DNA]</scope>
    <source>
        <strain evidence="2 3">CBS 101889</strain>
    </source>
</reference>
<evidence type="ECO:0000313" key="3">
    <source>
        <dbReference type="Proteomes" id="UP000248961"/>
    </source>
</evidence>
<feature type="compositionally biased region" description="Polar residues" evidence="1">
    <location>
        <begin position="270"/>
        <end position="279"/>
    </location>
</feature>
<dbReference type="EMBL" id="KZ824284">
    <property type="protein sequence ID" value="RAL12180.1"/>
    <property type="molecule type" value="Genomic_DNA"/>
</dbReference>
<dbReference type="Proteomes" id="UP000248961">
    <property type="component" value="Unassembled WGS sequence"/>
</dbReference>
<dbReference type="GeneID" id="37204882"/>
<evidence type="ECO:0000313" key="2">
    <source>
        <dbReference type="EMBL" id="RAL12180.1"/>
    </source>
</evidence>
<dbReference type="OrthoDB" id="4506493at2759"/>
<keyword evidence="3" id="KW-1185">Reference proteome</keyword>
<organism evidence="2 3">
    <name type="scientific">Aspergillus homomorphus (strain CBS 101889)</name>
    <dbReference type="NCBI Taxonomy" id="1450537"/>
    <lineage>
        <taxon>Eukaryota</taxon>
        <taxon>Fungi</taxon>
        <taxon>Dikarya</taxon>
        <taxon>Ascomycota</taxon>
        <taxon>Pezizomycotina</taxon>
        <taxon>Eurotiomycetes</taxon>
        <taxon>Eurotiomycetidae</taxon>
        <taxon>Eurotiales</taxon>
        <taxon>Aspergillaceae</taxon>
        <taxon>Aspergillus</taxon>
        <taxon>Aspergillus subgen. Circumdati</taxon>
    </lineage>
</organism>
<dbReference type="VEuPathDB" id="FungiDB:BO97DRAFT_477947"/>
<dbReference type="RefSeq" id="XP_025551334.1">
    <property type="nucleotide sequence ID" value="XM_025700593.1"/>
</dbReference>
<sequence length="444" mass="50942">MIPPMNRQPLVLTIPNLEKWKPTVKTTSLGEEQQTAMSDSCDDRSIMKVLSIIERGHRFASAAPSSYGSGPDIPYNAIPMAEPDEPDQDSMRIDPIPVRGPRIEFPRHLQAEIAEWYKKNDGVGYKRPPFAYQNHTNKGKDYVVYNRAHRQVELCHYTMRGSVDHVLVLFDESQGPPKLMVCGPPRIPRYGVFLRQWSPQNEDLVPPPCALRIWLRNPRQDIIYEPQAWGYVDSYLRQERGRQSVHEQLNTRRRNMRERFKFAGTKRQRANSSVLSRETSPPADTDFASGSEEPWGEEEHSSEESLPENELEQQRNQTTPSRSPDIILPIAKKRKTNHADPTSMRKVTGGLVFVLCVQDKIRFVPLSNCETVDELFAQALEFFRLHVDLADLQYLCCETESYGEVWLPKGGDDEFDYMICVALNALKEKHSVPAVEIKVRPVIR</sequence>
<proteinExistence type="predicted"/>